<dbReference type="STRING" id="1293.SH09_00990"/>
<dbReference type="Proteomes" id="UP000321057">
    <property type="component" value="Unassembled WGS sequence"/>
</dbReference>
<dbReference type="CDD" id="cd05233">
    <property type="entry name" value="SDR_c"/>
    <property type="match status" value="1"/>
</dbReference>
<dbReference type="GO" id="GO:0052588">
    <property type="term" value="F:diacetyl reductase ((S)-acetoin forming) (NAD+) activity"/>
    <property type="evidence" value="ECO:0007669"/>
    <property type="project" value="UniProtKB-EC"/>
</dbReference>
<evidence type="ECO:0000256" key="7">
    <source>
        <dbReference type="ARBA" id="ARBA00031758"/>
    </source>
</evidence>
<dbReference type="InterPro" id="IPR002347">
    <property type="entry name" value="SDR_fam"/>
</dbReference>
<dbReference type="FunFam" id="3.40.50.720:FF:000084">
    <property type="entry name" value="Short-chain dehydrogenase reductase"/>
    <property type="match status" value="1"/>
</dbReference>
<organism evidence="11 12">
    <name type="scientific">Staphylococcus gallinarum</name>
    <dbReference type="NCBI Taxonomy" id="1293"/>
    <lineage>
        <taxon>Bacteria</taxon>
        <taxon>Bacillati</taxon>
        <taxon>Bacillota</taxon>
        <taxon>Bacilli</taxon>
        <taxon>Bacillales</taxon>
        <taxon>Staphylococcaceae</taxon>
        <taxon>Staphylococcus</taxon>
    </lineage>
</organism>
<dbReference type="EMBL" id="QXRZ01000003">
    <property type="protein sequence ID" value="RIL43300.1"/>
    <property type="molecule type" value="Genomic_DNA"/>
</dbReference>
<comment type="catalytic activity">
    <reaction evidence="8">
        <text>(S)-acetoin + NAD(+) = diacetyl + NADH + H(+)</text>
        <dbReference type="Rhea" id="RHEA:27286"/>
        <dbReference type="ChEBI" id="CHEBI:15378"/>
        <dbReference type="ChEBI" id="CHEBI:15687"/>
        <dbReference type="ChEBI" id="CHEBI:16583"/>
        <dbReference type="ChEBI" id="CHEBI:57540"/>
        <dbReference type="ChEBI" id="CHEBI:57945"/>
        <dbReference type="EC" id="1.1.1.304"/>
    </reaction>
</comment>
<reference evidence="11 12" key="2">
    <citation type="submission" date="2018-06" db="EMBL/GenBank/DDBJ databases">
        <authorList>
            <consortium name="Pathogen Informatics"/>
            <person name="Doyle S."/>
        </authorList>
    </citation>
    <scope>NUCLEOTIDE SEQUENCE [LARGE SCALE GENOMIC DNA]</scope>
    <source>
        <strain evidence="11 12">NCTC12195</strain>
    </source>
</reference>
<evidence type="ECO:0000256" key="3">
    <source>
        <dbReference type="ARBA" id="ARBA00012848"/>
    </source>
</evidence>
<dbReference type="Pfam" id="PF13561">
    <property type="entry name" value="adh_short_C2"/>
    <property type="match status" value="1"/>
</dbReference>
<name>A0A0D0SUL5_STAGA</name>
<evidence type="ECO:0000256" key="1">
    <source>
        <dbReference type="ARBA" id="ARBA00003200"/>
    </source>
</evidence>
<gene>
    <name evidence="11" type="primary">fabG_1</name>
    <name evidence="10" type="ORF">BUZ01_06705</name>
    <name evidence="11" type="ORF">NCTC12195_00464</name>
    <name evidence="9" type="ORF">SGA02_21740</name>
</gene>
<dbReference type="RefSeq" id="WP_042737748.1">
    <property type="nucleotide sequence ID" value="NZ_BKAX01000006.1"/>
</dbReference>
<dbReference type="InterPro" id="IPR020904">
    <property type="entry name" value="Sc_DH/Rdtase_CS"/>
</dbReference>
<dbReference type="EMBL" id="BKAX01000006">
    <property type="protein sequence ID" value="GEQ06346.1"/>
    <property type="molecule type" value="Genomic_DNA"/>
</dbReference>
<proteinExistence type="inferred from homology"/>
<dbReference type="Proteomes" id="UP000255277">
    <property type="component" value="Unassembled WGS sequence"/>
</dbReference>
<evidence type="ECO:0000313" key="10">
    <source>
        <dbReference type="EMBL" id="RIL43300.1"/>
    </source>
</evidence>
<reference evidence="9 14" key="3">
    <citation type="submission" date="2019-07" db="EMBL/GenBank/DDBJ databases">
        <title>Whole genome shotgun sequence of Staphylococcus gallinarum NBRC 109767.</title>
        <authorList>
            <person name="Hosoyama A."/>
            <person name="Uohara A."/>
            <person name="Ohji S."/>
            <person name="Ichikawa N."/>
        </authorList>
    </citation>
    <scope>NUCLEOTIDE SEQUENCE [LARGE SCALE GENOMIC DNA]</scope>
    <source>
        <strain evidence="9 14">NBRC 109767</strain>
    </source>
</reference>
<evidence type="ECO:0000313" key="9">
    <source>
        <dbReference type="EMBL" id="GEQ06346.1"/>
    </source>
</evidence>
<evidence type="ECO:0000256" key="8">
    <source>
        <dbReference type="ARBA" id="ARBA00047315"/>
    </source>
</evidence>
<evidence type="ECO:0000256" key="2">
    <source>
        <dbReference type="ARBA" id="ARBA00006484"/>
    </source>
</evidence>
<dbReference type="PANTHER" id="PTHR24321:SF8">
    <property type="entry name" value="ESTRADIOL 17-BETA-DEHYDROGENASE 8-RELATED"/>
    <property type="match status" value="1"/>
</dbReference>
<sequence>MPDLTKKVALITGANRGQGKVIAQHFDALGANVVVGARNLRDAIDVEETLENDALSIQLNVTDEDDWKYAIQKTVKTFGKIDILVNNAGIYLNKPFLETTLASYKKLIQTNQIGTFLGMQYVAKQMKVQLSGSIINTVSVSSFSPIHESSLYASTKAAVTTMSKAAAMELGDYGIRVNMVHPGGVNTGMFSDSNEGNEFYEQIPLKRIGQPMDIAQAVAFLASDESAYCTGTEIVVDGGMTLGTTDHK</sequence>
<evidence type="ECO:0000313" key="13">
    <source>
        <dbReference type="Proteomes" id="UP000283576"/>
    </source>
</evidence>
<dbReference type="InterPro" id="IPR036291">
    <property type="entry name" value="NAD(P)-bd_dom_sf"/>
</dbReference>
<comment type="similarity">
    <text evidence="2">Belongs to the short-chain dehydrogenases/reductases (SDR) family.</text>
</comment>
<comment type="function">
    <text evidence="1">Catalyzes the irreversible reduction of 2,3-butanediol to (S)-acetoin in the presence of NADH.</text>
</comment>
<dbReference type="SUPFAM" id="SSF51735">
    <property type="entry name" value="NAD(P)-binding Rossmann-fold domains"/>
    <property type="match status" value="1"/>
</dbReference>
<dbReference type="GO" id="GO:0008206">
    <property type="term" value="P:bile acid metabolic process"/>
    <property type="evidence" value="ECO:0007669"/>
    <property type="project" value="UniProtKB-ARBA"/>
</dbReference>
<accession>A0A0D0SUL5</accession>
<evidence type="ECO:0000256" key="5">
    <source>
        <dbReference type="ARBA" id="ARBA00023002"/>
    </source>
</evidence>
<dbReference type="EMBL" id="UHDK01000001">
    <property type="protein sequence ID" value="SUM31059.1"/>
    <property type="molecule type" value="Genomic_DNA"/>
</dbReference>
<evidence type="ECO:0000313" key="11">
    <source>
        <dbReference type="EMBL" id="SUM31059.1"/>
    </source>
</evidence>
<evidence type="ECO:0000313" key="14">
    <source>
        <dbReference type="Proteomes" id="UP000321057"/>
    </source>
</evidence>
<dbReference type="Proteomes" id="UP000283576">
    <property type="component" value="Unassembled WGS sequence"/>
</dbReference>
<dbReference type="AlphaFoldDB" id="A0A0D0SUL5"/>
<dbReference type="GeneID" id="93846488"/>
<dbReference type="PANTHER" id="PTHR24321">
    <property type="entry name" value="DEHYDROGENASES, SHORT CHAIN"/>
    <property type="match status" value="1"/>
</dbReference>
<dbReference type="PRINTS" id="PR00081">
    <property type="entry name" value="GDHRDH"/>
</dbReference>
<dbReference type="Gene3D" id="3.40.50.720">
    <property type="entry name" value="NAD(P)-binding Rossmann-like Domain"/>
    <property type="match status" value="1"/>
</dbReference>
<dbReference type="PROSITE" id="PS00061">
    <property type="entry name" value="ADH_SHORT"/>
    <property type="match status" value="1"/>
</dbReference>
<dbReference type="NCBIfam" id="NF005559">
    <property type="entry name" value="PRK07231.1"/>
    <property type="match status" value="1"/>
</dbReference>
<reference evidence="10 13" key="1">
    <citation type="journal article" date="2016" name="Front. Microbiol.">
        <title>Comprehensive Phylogenetic Analysis of Bovine Non-aureus Staphylococci Species Based on Whole-Genome Sequencing.</title>
        <authorList>
            <person name="Naushad S."/>
            <person name="Barkema H.W."/>
            <person name="Luby C."/>
            <person name="Condas L.A."/>
            <person name="Nobrega D.B."/>
            <person name="Carson D.A."/>
            <person name="De Buck J."/>
        </authorList>
    </citation>
    <scope>NUCLEOTIDE SEQUENCE [LARGE SCALE GENOMIC DNA]</scope>
    <source>
        <strain evidence="10 13">SNUC 1388</strain>
    </source>
</reference>
<evidence type="ECO:0000313" key="12">
    <source>
        <dbReference type="Proteomes" id="UP000255277"/>
    </source>
</evidence>
<evidence type="ECO:0000256" key="4">
    <source>
        <dbReference type="ARBA" id="ARBA00016110"/>
    </source>
</evidence>
<protein>
    <recommendedName>
        <fullName evidence="4">Diacetyl reductase [(S)-acetoin forming]</fullName>
        <ecNumber evidence="3">1.1.1.304</ecNumber>
    </recommendedName>
    <alternativeName>
        <fullName evidence="6">Acetoin(diacetyl) reductase</fullName>
    </alternativeName>
    <alternativeName>
        <fullName evidence="7">Meso-2,3-butanediol dehydrogenase</fullName>
    </alternativeName>
</protein>
<keyword evidence="5 11" id="KW-0560">Oxidoreductase</keyword>
<dbReference type="PRINTS" id="PR00080">
    <property type="entry name" value="SDRFAMILY"/>
</dbReference>
<dbReference type="EC" id="1.1.1.304" evidence="3"/>
<evidence type="ECO:0000256" key="6">
    <source>
        <dbReference type="ARBA" id="ARBA00029989"/>
    </source>
</evidence>
<keyword evidence="14" id="KW-1185">Reference proteome</keyword>
<dbReference type="OrthoDB" id="9803333at2"/>